<protein>
    <submittedName>
        <fullName evidence="1">Uncharacterized protein</fullName>
    </submittedName>
</protein>
<organism evidence="1">
    <name type="scientific">hydrothermal vent metagenome</name>
    <dbReference type="NCBI Taxonomy" id="652676"/>
    <lineage>
        <taxon>unclassified sequences</taxon>
        <taxon>metagenomes</taxon>
        <taxon>ecological metagenomes</taxon>
    </lineage>
</organism>
<name>A0A3B0WTL6_9ZZZZ</name>
<accession>A0A3B0WTL6</accession>
<evidence type="ECO:0000313" key="1">
    <source>
        <dbReference type="EMBL" id="VAW59335.1"/>
    </source>
</evidence>
<dbReference type="AlphaFoldDB" id="A0A3B0WTL6"/>
<sequence>MTASLTFHQLYPEQAMPILAKDYAHNTPRRAALFCHPFKAARNAGCYFFSPVAFDFKLTDESLSLRAKRDDGTYKELEVFKTDAPTNNHFILLQDISQKTSERCLKYYRSRLKCHPLPDFINRDTFGFYEIMVNVFAENSPDDFFIQVWLGGVVQTPPGVKVGVKHASNVQMDAGFLCLDAIVDSAQWHGWFAVVLKPQRKNHWVSISCDQPLCQIVGDGHVIDALNVIASSEVATDIFVEPVQWHICDKSYGRKPGKYQREYIKKS</sequence>
<proteinExistence type="predicted"/>
<dbReference type="EMBL" id="UOFH01000072">
    <property type="protein sequence ID" value="VAW59335.1"/>
    <property type="molecule type" value="Genomic_DNA"/>
</dbReference>
<reference evidence="1" key="1">
    <citation type="submission" date="2018-06" db="EMBL/GenBank/DDBJ databases">
        <authorList>
            <person name="Zhirakovskaya E."/>
        </authorList>
    </citation>
    <scope>NUCLEOTIDE SEQUENCE</scope>
</reference>
<gene>
    <name evidence="1" type="ORF">MNBD_GAMMA08-2899</name>
</gene>